<keyword evidence="12" id="KW-1185">Reference proteome</keyword>
<dbReference type="Proteomes" id="UP001214628">
    <property type="component" value="Chromosome 6"/>
</dbReference>
<feature type="domain" description="KOW" evidence="10">
    <location>
        <begin position="1097"/>
        <end position="1124"/>
    </location>
</feature>
<comment type="subunit">
    <text evidence="7">Component of the SPT4-SPT5 complex. Interacts with RNA polymerase II.</text>
</comment>
<evidence type="ECO:0000256" key="4">
    <source>
        <dbReference type="ARBA" id="ARBA00023163"/>
    </source>
</evidence>
<dbReference type="InterPro" id="IPR041977">
    <property type="entry name" value="KOW_Spt5_4"/>
</dbReference>
<keyword evidence="4 8" id="KW-0804">Transcription</keyword>
<dbReference type="Gene3D" id="3.30.70.940">
    <property type="entry name" value="NusG, N-terminal domain"/>
    <property type="match status" value="1"/>
</dbReference>
<dbReference type="CDD" id="cd06083">
    <property type="entry name" value="KOW_Spt5_3"/>
    <property type="match status" value="1"/>
</dbReference>
<dbReference type="InterPro" id="IPR057936">
    <property type="entry name" value="KOWx_Spt5"/>
</dbReference>
<dbReference type="CDD" id="cd06081">
    <property type="entry name" value="KOW_Spt5_1"/>
    <property type="match status" value="1"/>
</dbReference>
<dbReference type="Pfam" id="PF12815">
    <property type="entry name" value="CTD"/>
    <property type="match status" value="1"/>
</dbReference>
<dbReference type="CDD" id="cd06082">
    <property type="entry name" value="KOW_Spt5_2"/>
    <property type="match status" value="1"/>
</dbReference>
<dbReference type="Pfam" id="PF23291">
    <property type="entry name" value="KOW4_SPT5"/>
    <property type="match status" value="1"/>
</dbReference>
<dbReference type="SMART" id="SM00739">
    <property type="entry name" value="KOW"/>
    <property type="match status" value="6"/>
</dbReference>
<evidence type="ECO:0000256" key="6">
    <source>
        <dbReference type="ARBA" id="ARBA00024691"/>
    </source>
</evidence>
<evidence type="ECO:0000256" key="9">
    <source>
        <dbReference type="SAM" id="MobiDB-lite"/>
    </source>
</evidence>
<evidence type="ECO:0000256" key="1">
    <source>
        <dbReference type="ARBA" id="ARBA00004123"/>
    </source>
</evidence>
<evidence type="ECO:0000256" key="5">
    <source>
        <dbReference type="ARBA" id="ARBA00023242"/>
    </source>
</evidence>
<dbReference type="Gene3D" id="2.30.30.30">
    <property type="match status" value="3"/>
</dbReference>
<evidence type="ECO:0000259" key="10">
    <source>
        <dbReference type="SMART" id="SM00739"/>
    </source>
</evidence>
<gene>
    <name evidence="11" type="primary">SPT5</name>
    <name evidence="11" type="ORF">MPSI1_003657</name>
</gene>
<feature type="domain" description="KOW" evidence="10">
    <location>
        <begin position="359"/>
        <end position="386"/>
    </location>
</feature>
<dbReference type="GO" id="GO:0000785">
    <property type="term" value="C:chromatin"/>
    <property type="evidence" value="ECO:0007669"/>
    <property type="project" value="UniProtKB-ARBA"/>
</dbReference>
<dbReference type="PANTHER" id="PTHR11125:SF7">
    <property type="entry name" value="TRANSCRIPTION ELONGATION FACTOR SPT5"/>
    <property type="match status" value="1"/>
</dbReference>
<dbReference type="CDD" id="cd06085">
    <property type="entry name" value="KOW_Spt5_5"/>
    <property type="match status" value="1"/>
</dbReference>
<comment type="function">
    <text evidence="6 8">The SPT4-SPT5 complex mediates both activation and inhibition of transcription elongation, and plays a role in pre-mRNA processing. This complex seems to be important for the stability of the RNA polymerase II elongation machinery on the chromatin template but not for the inherent ability of this machinery to translocate down the gene.</text>
</comment>
<dbReference type="InterPro" id="IPR039659">
    <property type="entry name" value="SPT5"/>
</dbReference>
<keyword evidence="11" id="KW-0251">Elongation factor</keyword>
<protein>
    <recommendedName>
        <fullName evidence="3 8">Transcription elongation factor SPT5</fullName>
    </recommendedName>
</protein>
<feature type="compositionally biased region" description="Low complexity" evidence="9">
    <location>
        <begin position="72"/>
        <end position="81"/>
    </location>
</feature>
<dbReference type="Pfam" id="PF23042">
    <property type="entry name" value="KOW1_SPT5"/>
    <property type="match status" value="1"/>
</dbReference>
<dbReference type="FunFam" id="3.30.70.940:FF:000005">
    <property type="entry name" value="Transcription elongation factor SPT5"/>
    <property type="match status" value="1"/>
</dbReference>
<evidence type="ECO:0000313" key="11">
    <source>
        <dbReference type="EMBL" id="WFD44981.1"/>
    </source>
</evidence>
<dbReference type="FunFam" id="2.30.30.30:FF:000018">
    <property type="entry name" value="Transcription elongation factor SPT5"/>
    <property type="match status" value="1"/>
</dbReference>
<feature type="compositionally biased region" description="Acidic residues" evidence="9">
    <location>
        <begin position="115"/>
        <end position="151"/>
    </location>
</feature>
<feature type="compositionally biased region" description="Basic and acidic residues" evidence="9">
    <location>
        <begin position="86"/>
        <end position="114"/>
    </location>
</feature>
<keyword evidence="11" id="KW-0648">Protein biosynthesis</keyword>
<dbReference type="InterPro" id="IPR014722">
    <property type="entry name" value="Rib_uL2_dom2"/>
</dbReference>
<dbReference type="InterPro" id="IPR008991">
    <property type="entry name" value="Translation_prot_SH3-like_sf"/>
</dbReference>
<feature type="compositionally biased region" description="Acidic residues" evidence="9">
    <location>
        <begin position="166"/>
        <end position="182"/>
    </location>
</feature>
<feature type="domain" description="KOW" evidence="10">
    <location>
        <begin position="699"/>
        <end position="727"/>
    </location>
</feature>
<reference evidence="11" key="1">
    <citation type="submission" date="2023-02" db="EMBL/GenBank/DDBJ databases">
        <title>Mating type loci evolution in Malassezia.</title>
        <authorList>
            <person name="Coelho M.A."/>
        </authorList>
    </citation>
    <scope>NUCLEOTIDE SEQUENCE</scope>
    <source>
        <strain evidence="11">CBS 14136</strain>
    </source>
</reference>
<evidence type="ECO:0000313" key="12">
    <source>
        <dbReference type="Proteomes" id="UP001214628"/>
    </source>
</evidence>
<dbReference type="InterPro" id="IPR036735">
    <property type="entry name" value="NGN_dom_sf"/>
</dbReference>
<name>A0AAF0FFA8_9BASI</name>
<dbReference type="Pfam" id="PF23284">
    <property type="entry name" value="KOW2_Spt5"/>
    <property type="match status" value="1"/>
</dbReference>
<dbReference type="InterPro" id="IPR005100">
    <property type="entry name" value="NGN-domain"/>
</dbReference>
<dbReference type="InterPro" id="IPR017071">
    <property type="entry name" value="TF_Spt5_eukaryote"/>
</dbReference>
<accession>A0AAF0FFA8</accession>
<feature type="region of interest" description="Disordered" evidence="9">
    <location>
        <begin position="1"/>
        <end position="182"/>
    </location>
</feature>
<keyword evidence="5 8" id="KW-0539">Nucleus</keyword>
<dbReference type="PIRSF" id="PIRSF036945">
    <property type="entry name" value="Spt5"/>
    <property type="match status" value="1"/>
</dbReference>
<dbReference type="InterPro" id="IPR041975">
    <property type="entry name" value="KOW_Spt5_2"/>
</dbReference>
<evidence type="ECO:0000256" key="3">
    <source>
        <dbReference type="ARBA" id="ARBA00020181"/>
    </source>
</evidence>
<dbReference type="GO" id="GO:0003746">
    <property type="term" value="F:translation elongation factor activity"/>
    <property type="evidence" value="ECO:0007669"/>
    <property type="project" value="UniProtKB-KW"/>
</dbReference>
<dbReference type="GO" id="GO:0003729">
    <property type="term" value="F:mRNA binding"/>
    <property type="evidence" value="ECO:0007669"/>
    <property type="project" value="TreeGrafter"/>
</dbReference>
<feature type="compositionally biased region" description="Basic and acidic residues" evidence="9">
    <location>
        <begin position="22"/>
        <end position="37"/>
    </location>
</feature>
<dbReference type="Pfam" id="PF23290">
    <property type="entry name" value="KOW5_SPT5"/>
    <property type="match status" value="1"/>
</dbReference>
<feature type="region of interest" description="Disordered" evidence="9">
    <location>
        <begin position="767"/>
        <end position="789"/>
    </location>
</feature>
<feature type="domain" description="KOW" evidence="10">
    <location>
        <begin position="524"/>
        <end position="551"/>
    </location>
</feature>
<evidence type="ECO:0000256" key="8">
    <source>
        <dbReference type="PIRNR" id="PIRNR036945"/>
    </source>
</evidence>
<dbReference type="InterPro" id="IPR041976">
    <property type="entry name" value="KOW_Spt5_3"/>
</dbReference>
<dbReference type="Pfam" id="PF23037">
    <property type="entry name" value="KOWx_SPT5"/>
    <property type="match status" value="1"/>
</dbReference>
<comment type="similarity">
    <text evidence="2 8">Belongs to the SPT5 family.</text>
</comment>
<organism evidence="11 12">
    <name type="scientific">Malassezia psittaci</name>
    <dbReference type="NCBI Taxonomy" id="1821823"/>
    <lineage>
        <taxon>Eukaryota</taxon>
        <taxon>Fungi</taxon>
        <taxon>Dikarya</taxon>
        <taxon>Basidiomycota</taxon>
        <taxon>Ustilaginomycotina</taxon>
        <taxon>Malasseziomycetes</taxon>
        <taxon>Malasseziales</taxon>
        <taxon>Malasseziaceae</taxon>
        <taxon>Malassezia</taxon>
    </lineage>
</organism>
<evidence type="ECO:0000256" key="7">
    <source>
        <dbReference type="ARBA" id="ARBA00025870"/>
    </source>
</evidence>
<feature type="compositionally biased region" description="Basic and acidic residues" evidence="9">
    <location>
        <begin position="1"/>
        <end position="10"/>
    </location>
</feature>
<feature type="domain" description="KOW" evidence="10">
    <location>
        <begin position="793"/>
        <end position="820"/>
    </location>
</feature>
<dbReference type="PANTHER" id="PTHR11125">
    <property type="entry name" value="SUPPRESSOR OF TY 5"/>
    <property type="match status" value="1"/>
</dbReference>
<dbReference type="InterPro" id="IPR022581">
    <property type="entry name" value="Spt5_N"/>
</dbReference>
<dbReference type="EMBL" id="CP118380">
    <property type="protein sequence ID" value="WFD44981.1"/>
    <property type="molecule type" value="Genomic_DNA"/>
</dbReference>
<sequence>MDQDQSHDEASYDTVKNTMNEQVKDENSEDQVIKTESDPDSAAMRTADPSGIHETPSATEIQQGDHQHAADAADVADTTDANGVQGKEDSDTGPDDRQQENNQDDHQKELSGEGRDDDQDENEDDPEDEEEDDEDDEEDDEDDEDEDEEDEEHRLKRQRRNRFLDVEAEVDNDDEEVDDEEAEELMREDGFIADDIVEDSREAQLQTAADNQRLDRFRRQEEELSAEALAEELRQRHARNSRYSSQSDYAEVPQRLLMPSVDDPGLWRIKCKRGRERHLVATVMRRALSLEAEGKPLRIFSVFCRDSLEGQLFVEARRSEDVNLAFQGLAGAYIINSKPFLVPILEMADLLKLQKRKTQVPVGGWVRLKRGKYAGDLAQVLDIAENGEEVGVKLVPRIDLNPDENDSYMDRAGRKRKKPINSTLTALGFRPPQRLFNPEEVQRAYPHDTPSKRGGVWVFGGDTFRDGYLEKDFKLTALSVDDVNPSLDEVLHFTGESNSQSGADSSNVDLALLADASKRGLEATLQPGDHVEVFQGEQAGVAGIIDSLDGDVVVIDLGQDTLGGQRVEVPAKSVRKSFRAGDHVKVLAGKHADETGLVVKVEDGVTTFLSDLSLKEVSVFSKDIREAAEVGSGVNVIGNYELHNLVQLDPQTAGVIFKIERESFKVLDQNNQVVSVRPHQISMRRDTTRSIALDHNGHEIHIGDMVKEIESPLSQFRQGQVLHIYQSTLLFLSNRSYSENGGVFLVRARQVEPLAPTNVKAQSTDLSKLNPAMSNPGAEGGANAVAPRRGGRDVFAGRHVAIVRGPYKTYRGIIKDTTGDMARVELHTMSKILTVPLDAMVEKNPVTGESRRLIQPSGPGAMGPPPNAAGNPYASGAMPMGGRTPAYNPYDGARTPAYGAGARTPAYGGGYGQTPNPYSATPNPYANPGGRTPAYPGQTPNPYANPGGRTPAYPGQTPNPYAAGMNGGRTPALGYGATPNPYGATPNPYVGATPNPYVGGYAGATPNPYDTNTANPWSAAATGQTAVPPPPARAMPLVEGIRVRIVANPNGPSYQRGAYNDQFGELTARNPVACQVRLENGTHLTDVPSACLIPIRPSRAGEKCLITDGAYKGSRVTFQSKRDNIAQCTMGDGQQQELPIDLLALAA</sequence>
<dbReference type="GO" id="GO:0006368">
    <property type="term" value="P:transcription elongation by RNA polymerase II"/>
    <property type="evidence" value="ECO:0007669"/>
    <property type="project" value="TreeGrafter"/>
</dbReference>
<dbReference type="CDD" id="cd06084">
    <property type="entry name" value="KOW_Spt5_4"/>
    <property type="match status" value="1"/>
</dbReference>
<dbReference type="Pfam" id="PF11942">
    <property type="entry name" value="Spt5_N"/>
    <property type="match status" value="1"/>
</dbReference>
<dbReference type="GO" id="GO:0006357">
    <property type="term" value="P:regulation of transcription by RNA polymerase II"/>
    <property type="evidence" value="ECO:0007669"/>
    <property type="project" value="InterPro"/>
</dbReference>
<dbReference type="InterPro" id="IPR041973">
    <property type="entry name" value="KOW_Spt5_1"/>
</dbReference>
<dbReference type="InterPro" id="IPR005824">
    <property type="entry name" value="KOW"/>
</dbReference>
<feature type="region of interest" description="Disordered" evidence="9">
    <location>
        <begin position="918"/>
        <end position="950"/>
    </location>
</feature>
<dbReference type="InterPro" id="IPR041978">
    <property type="entry name" value="KOW_Spt5_5"/>
</dbReference>
<dbReference type="CDD" id="cd09888">
    <property type="entry name" value="NGN_Euk"/>
    <property type="match status" value="1"/>
</dbReference>
<dbReference type="GO" id="GO:0032784">
    <property type="term" value="P:regulation of DNA-templated transcription elongation"/>
    <property type="evidence" value="ECO:0007669"/>
    <property type="project" value="InterPro"/>
</dbReference>
<dbReference type="SUPFAM" id="SSF50104">
    <property type="entry name" value="Translation proteins SH3-like domain"/>
    <property type="match status" value="1"/>
</dbReference>
<dbReference type="AlphaFoldDB" id="A0AAF0FFA8"/>
<proteinExistence type="inferred from homology"/>
<dbReference type="GO" id="GO:0032044">
    <property type="term" value="C:DSIF complex"/>
    <property type="evidence" value="ECO:0007669"/>
    <property type="project" value="TreeGrafter"/>
</dbReference>
<feature type="domain" description="KOW" evidence="10">
    <location>
        <begin position="577"/>
        <end position="604"/>
    </location>
</feature>
<comment type="subcellular location">
    <subcellularLocation>
        <location evidence="1 8">Nucleus</location>
    </subcellularLocation>
</comment>
<dbReference type="Pfam" id="PF03439">
    <property type="entry name" value="Spt5-NGN"/>
    <property type="match status" value="1"/>
</dbReference>
<dbReference type="InterPro" id="IPR039385">
    <property type="entry name" value="NGN_Euk"/>
</dbReference>
<evidence type="ECO:0000256" key="2">
    <source>
        <dbReference type="ARBA" id="ARBA00006956"/>
    </source>
</evidence>
<dbReference type="Pfam" id="PF00467">
    <property type="entry name" value="KOW"/>
    <property type="match status" value="1"/>
</dbReference>